<dbReference type="InterPro" id="IPR015996">
    <property type="entry name" value="UCP028451"/>
</dbReference>
<name>A0A8J3ZIP4_9ACTN</name>
<keyword evidence="2" id="KW-1185">Reference proteome</keyword>
<gene>
    <name evidence="1" type="ORF">Vau01_120470</name>
</gene>
<dbReference type="Pfam" id="PF09365">
    <property type="entry name" value="DUF2461"/>
    <property type="match status" value="1"/>
</dbReference>
<organism evidence="1 2">
    <name type="scientific">Virgisporangium aurantiacum</name>
    <dbReference type="NCBI Taxonomy" id="175570"/>
    <lineage>
        <taxon>Bacteria</taxon>
        <taxon>Bacillati</taxon>
        <taxon>Actinomycetota</taxon>
        <taxon>Actinomycetes</taxon>
        <taxon>Micromonosporales</taxon>
        <taxon>Micromonosporaceae</taxon>
        <taxon>Virgisporangium</taxon>
    </lineage>
</organism>
<dbReference type="NCBIfam" id="TIGR02453">
    <property type="entry name" value="TIGR02453 family protein"/>
    <property type="match status" value="1"/>
</dbReference>
<evidence type="ECO:0000313" key="1">
    <source>
        <dbReference type="EMBL" id="GIJ64531.1"/>
    </source>
</evidence>
<reference evidence="1" key="1">
    <citation type="submission" date="2021-01" db="EMBL/GenBank/DDBJ databases">
        <title>Whole genome shotgun sequence of Virgisporangium aurantiacum NBRC 16421.</title>
        <authorList>
            <person name="Komaki H."/>
            <person name="Tamura T."/>
        </authorList>
    </citation>
    <scope>NUCLEOTIDE SEQUENCE</scope>
    <source>
        <strain evidence="1">NBRC 16421</strain>
    </source>
</reference>
<dbReference type="PIRSF" id="PIRSF028451">
    <property type="entry name" value="UCP028451"/>
    <property type="match status" value="1"/>
</dbReference>
<dbReference type="PANTHER" id="PTHR36452:SF1">
    <property type="entry name" value="DUF2461 DOMAIN-CONTAINING PROTEIN"/>
    <property type="match status" value="1"/>
</dbReference>
<comment type="caution">
    <text evidence="1">The sequence shown here is derived from an EMBL/GenBank/DDBJ whole genome shotgun (WGS) entry which is preliminary data.</text>
</comment>
<protein>
    <submittedName>
        <fullName evidence="1">TIGR02453 family protein</fullName>
    </submittedName>
</protein>
<accession>A0A8J3ZIP4</accession>
<sequence length="212" mass="23597">MAFTGWPAEALDFYEGLAADNSKPYWTANKATYDEKVHAPMVALLAELEPEFGAGKIFRPHRDVRFSADKSPYKTTIAATLEKGGYIQLSADGLACGRGMYWMASDQLVRYRRAVAEDRTGKELEGIIAAAARKKISITGHDQLKTAPRGYPRDHPRVDLLRNKGLVAWQDWPPAAWLGTRKAKDRVITFLHASGPLAEWLRVNVGDSLEAR</sequence>
<dbReference type="AlphaFoldDB" id="A0A8J3ZIP4"/>
<dbReference type="Proteomes" id="UP000612585">
    <property type="component" value="Unassembled WGS sequence"/>
</dbReference>
<evidence type="ECO:0000313" key="2">
    <source>
        <dbReference type="Proteomes" id="UP000612585"/>
    </source>
</evidence>
<dbReference type="EMBL" id="BOPG01000120">
    <property type="protein sequence ID" value="GIJ64531.1"/>
    <property type="molecule type" value="Genomic_DNA"/>
</dbReference>
<dbReference type="RefSeq" id="WP_204013408.1">
    <property type="nucleotide sequence ID" value="NZ_BOPG01000120.1"/>
</dbReference>
<proteinExistence type="predicted"/>
<dbReference type="InterPro" id="IPR012808">
    <property type="entry name" value="CHP02453"/>
</dbReference>
<dbReference type="PANTHER" id="PTHR36452">
    <property type="entry name" value="CHROMOSOME 12, WHOLE GENOME SHOTGUN SEQUENCE"/>
    <property type="match status" value="1"/>
</dbReference>